<dbReference type="SUPFAM" id="SSF48452">
    <property type="entry name" value="TPR-like"/>
    <property type="match status" value="1"/>
</dbReference>
<organism evidence="2 3">
    <name type="scientific">Avrilella dinanensis</name>
    <dbReference type="NCBI Taxonomy" id="2008672"/>
    <lineage>
        <taxon>Bacteria</taxon>
        <taxon>Pseudomonadati</taxon>
        <taxon>Bacteroidota</taxon>
        <taxon>Flavobacteriia</taxon>
        <taxon>Flavobacteriales</taxon>
        <taxon>Flavobacteriaceae</taxon>
        <taxon>Avrilella</taxon>
    </lineage>
</organism>
<reference evidence="2 3" key="1">
    <citation type="submission" date="2017-06" db="EMBL/GenBank/DDBJ databases">
        <title>Description of Avrilella dinanensis gen. nov. sp. nov.</title>
        <authorList>
            <person name="Leyer C."/>
            <person name="Sassi M."/>
            <person name="Minet J."/>
            <person name="Kayal S."/>
            <person name="Cattoir V."/>
        </authorList>
    </citation>
    <scope>NUCLEOTIDE SEQUENCE [LARGE SCALE GENOMIC DNA]</scope>
    <source>
        <strain evidence="2 3">UR159</strain>
    </source>
</reference>
<dbReference type="Pfam" id="PF13374">
    <property type="entry name" value="TPR_10"/>
    <property type="match status" value="1"/>
</dbReference>
<accession>A0A2M9R7Y2</accession>
<evidence type="ECO:0000313" key="3">
    <source>
        <dbReference type="Proteomes" id="UP000231960"/>
    </source>
</evidence>
<gene>
    <name evidence="2" type="ORF">CDL10_10685</name>
</gene>
<proteinExistence type="predicted"/>
<evidence type="ECO:0000313" key="2">
    <source>
        <dbReference type="EMBL" id="PJR04956.1"/>
    </source>
</evidence>
<dbReference type="SMART" id="SM00028">
    <property type="entry name" value="TPR"/>
    <property type="match status" value="5"/>
</dbReference>
<dbReference type="AlphaFoldDB" id="A0A2M9R7Y2"/>
<dbReference type="EMBL" id="NIPO01000001">
    <property type="protein sequence ID" value="PJR04956.1"/>
    <property type="molecule type" value="Genomic_DNA"/>
</dbReference>
<dbReference type="Proteomes" id="UP000231960">
    <property type="component" value="Unassembled WGS sequence"/>
</dbReference>
<feature type="repeat" description="TPR" evidence="1">
    <location>
        <begin position="291"/>
        <end position="324"/>
    </location>
</feature>
<dbReference type="Gene3D" id="1.25.40.10">
    <property type="entry name" value="Tetratricopeptide repeat domain"/>
    <property type="match status" value="2"/>
</dbReference>
<sequence length="402" mass="46890">MVLLSFPVFSQKYLLDSAEQALDRKQYEQMLTLLSGKDSLTDGATNQQQAYFYYLKASAYSGLALSQKENKQENSKEAIRNFNLVKEVEEKELDSKLTEKSRPTLKRHLAYLVDTAIDYNQNKQYNDASRLFNSIYSLSPKDTLFLYYSASMAVKAEDYDFAESKYRQLIDLKYNGSDTLFLATNVELQRVESFGHDKNLQELGLRQQKYSNSDTYVEKSKWAEINANLGLILFNKQNYSEAESFLLEGFNADNSNLNVGLAVLELYQKTNRNTLYLMYARRLMRAFPDNPLLQYNIGVYYYNRHDFERAERYFKNAIENKFSSENAHLMLANIALAEDAEITQKLNELMNKKYAEEYQQLYQQKTEIYESALDYLKQAVELNPENSDIQNLITDIQQFLNK</sequence>
<dbReference type="InterPro" id="IPR011990">
    <property type="entry name" value="TPR-like_helical_dom_sf"/>
</dbReference>
<comment type="caution">
    <text evidence="2">The sequence shown here is derived from an EMBL/GenBank/DDBJ whole genome shotgun (WGS) entry which is preliminary data.</text>
</comment>
<protein>
    <recommendedName>
        <fullName evidence="4">Tetratricopeptide repeat protein</fullName>
    </recommendedName>
</protein>
<dbReference type="InterPro" id="IPR019734">
    <property type="entry name" value="TPR_rpt"/>
</dbReference>
<evidence type="ECO:0000256" key="1">
    <source>
        <dbReference type="PROSITE-ProRule" id="PRU00339"/>
    </source>
</evidence>
<name>A0A2M9R7Y2_9FLAO</name>
<keyword evidence="3" id="KW-1185">Reference proteome</keyword>
<keyword evidence="1" id="KW-0802">TPR repeat</keyword>
<dbReference type="PROSITE" id="PS50005">
    <property type="entry name" value="TPR"/>
    <property type="match status" value="1"/>
</dbReference>
<evidence type="ECO:0008006" key="4">
    <source>
        <dbReference type="Google" id="ProtNLM"/>
    </source>
</evidence>